<dbReference type="SMART" id="SM00060">
    <property type="entry name" value="FN3"/>
    <property type="match status" value="3"/>
</dbReference>
<dbReference type="KEGG" id="mno:Mnod_6222"/>
<evidence type="ECO:0000259" key="2">
    <source>
        <dbReference type="PROSITE" id="PS50853"/>
    </source>
</evidence>
<dbReference type="EMBL" id="CP001349">
    <property type="protein sequence ID" value="ACL61029.1"/>
    <property type="molecule type" value="Genomic_DNA"/>
</dbReference>
<dbReference type="STRING" id="460265.Mnod_6222"/>
<dbReference type="InterPro" id="IPR053171">
    <property type="entry name" value="Viral_Tip_Attach_Protein"/>
</dbReference>
<dbReference type="PANTHER" id="PTHR36251">
    <property type="entry name" value="FELS-1 PROPHAGE HOST SPECIFICITY PROTEIN-RELATED"/>
    <property type="match status" value="1"/>
</dbReference>
<name>B8IAI4_METNO</name>
<protein>
    <submittedName>
        <fullName evidence="3">Fibronectin type III domain protein</fullName>
    </submittedName>
</protein>
<dbReference type="RefSeq" id="WP_015932612.1">
    <property type="nucleotide sequence ID" value="NC_011894.1"/>
</dbReference>
<feature type="compositionally biased region" description="Gly residues" evidence="1">
    <location>
        <begin position="30"/>
        <end position="39"/>
    </location>
</feature>
<keyword evidence="4" id="KW-1185">Reference proteome</keyword>
<dbReference type="PROSITE" id="PS50853">
    <property type="entry name" value="FN3"/>
    <property type="match status" value="2"/>
</dbReference>
<dbReference type="SUPFAM" id="SSF49265">
    <property type="entry name" value="Fibronectin type III"/>
    <property type="match status" value="1"/>
</dbReference>
<dbReference type="Pfam" id="PF24801">
    <property type="entry name" value="FNIII-A_GpJ"/>
    <property type="match status" value="1"/>
</dbReference>
<reference evidence="3 4" key="1">
    <citation type="submission" date="2009-01" db="EMBL/GenBank/DDBJ databases">
        <title>Complete sequence of chromosome of Methylobacterium nodulans ORS 2060.</title>
        <authorList>
            <consortium name="US DOE Joint Genome Institute"/>
            <person name="Lucas S."/>
            <person name="Copeland A."/>
            <person name="Lapidus A."/>
            <person name="Glavina del Rio T."/>
            <person name="Dalin E."/>
            <person name="Tice H."/>
            <person name="Bruce D."/>
            <person name="Goodwin L."/>
            <person name="Pitluck S."/>
            <person name="Sims D."/>
            <person name="Brettin T."/>
            <person name="Detter J.C."/>
            <person name="Han C."/>
            <person name="Larimer F."/>
            <person name="Land M."/>
            <person name="Hauser L."/>
            <person name="Kyrpides N."/>
            <person name="Ivanova N."/>
            <person name="Marx C.J."/>
            <person name="Richardson P."/>
        </authorList>
    </citation>
    <scope>NUCLEOTIDE SEQUENCE [LARGE SCALE GENOMIC DNA]</scope>
    <source>
        <strain evidence="4">LMG 21967 / CNCM I-2342 / ORS 2060</strain>
    </source>
</reference>
<evidence type="ECO:0000256" key="1">
    <source>
        <dbReference type="SAM" id="MobiDB-lite"/>
    </source>
</evidence>
<feature type="domain" description="Fibronectin type-III" evidence="2">
    <location>
        <begin position="974"/>
        <end position="1071"/>
    </location>
</feature>
<proteinExistence type="predicted"/>
<dbReference type="Gene3D" id="2.60.40.10">
    <property type="entry name" value="Immunoglobulins"/>
    <property type="match status" value="1"/>
</dbReference>
<feature type="region of interest" description="Disordered" evidence="1">
    <location>
        <begin position="1"/>
        <end position="45"/>
    </location>
</feature>
<feature type="domain" description="Fibronectin type-III" evidence="2">
    <location>
        <begin position="1074"/>
        <end position="1169"/>
    </location>
</feature>
<dbReference type="InterPro" id="IPR013783">
    <property type="entry name" value="Ig-like_fold"/>
</dbReference>
<dbReference type="eggNOG" id="COG4733">
    <property type="taxonomic scope" value="Bacteria"/>
</dbReference>
<dbReference type="InterPro" id="IPR032876">
    <property type="entry name" value="J_dom"/>
</dbReference>
<dbReference type="HOGENOM" id="CLU_000470_0_0_5"/>
<evidence type="ECO:0000313" key="3">
    <source>
        <dbReference type="EMBL" id="ACL61029.1"/>
    </source>
</evidence>
<dbReference type="PANTHER" id="PTHR36251:SF2">
    <property type="entry name" value="GIFSY-2 PROPHAGE HOST SPECIFICITY PROTEIN J, PHAGE LAMBDA"/>
    <property type="match status" value="1"/>
</dbReference>
<dbReference type="CDD" id="cd00063">
    <property type="entry name" value="FN3"/>
    <property type="match status" value="1"/>
</dbReference>
<dbReference type="InterPro" id="IPR003961">
    <property type="entry name" value="FN3_dom"/>
</dbReference>
<organism evidence="3 4">
    <name type="scientific">Methylobacterium nodulans (strain LMG 21967 / CNCM I-2342 / ORS 2060)</name>
    <dbReference type="NCBI Taxonomy" id="460265"/>
    <lineage>
        <taxon>Bacteria</taxon>
        <taxon>Pseudomonadati</taxon>
        <taxon>Pseudomonadota</taxon>
        <taxon>Alphaproteobacteria</taxon>
        <taxon>Hyphomicrobiales</taxon>
        <taxon>Methylobacteriaceae</taxon>
        <taxon>Methylobacterium</taxon>
    </lineage>
</organism>
<gene>
    <name evidence="3" type="ordered locus">Mnod_6222</name>
</gene>
<evidence type="ECO:0000313" key="4">
    <source>
        <dbReference type="Proteomes" id="UP000008207"/>
    </source>
</evidence>
<accession>B8IAI4</accession>
<sequence length="2140" mass="226979">MDRIDGFDPAARDKDARPDAAPIRGRKSSSGGGKTGGSGSNAPDTLFSNATVRLVDLIGEGEIKGVVGGLKGVYFNDVPVQNEDGSFNYKGLSADFRTGTPDQSYMPGYPDVETPQDVGVTVKQAVPHTASISDGEADRARVIIELPALFLAKNDGSVRQNNVSFRIEARYSGGPWVNQLGDITITGKNTSPYFVSYEIDLPRNPAGSSPPWQVRVTRLTPDTDDFNNSQDKWTSQSDLIFYTLTAIQDAKFSYPHSALCGLTADASQFGASVPARTYLVDGLLVKVPSNYDPVARTYTGIWDGTFKEDWTDNPAWVFHDLLWNDRYGLGEFIDIAAIDKWTLYQIGAYCDVLVSDGKGGQEPRFRFNAQITQLAEAFDLLQQISAIWRGMAFWSSGSVTATQDRPDDVRALVTPANVIDGLITYSSSARKARHTVALVTWNDPDDLYKPQIEVVEHNEGVARYGYNPTKIDLLGCTSRGQAHREGLWRLLVEQYATQTVTYRAGLDHAVRRPGDIIAITDPQISNIDVGGRVLAGANWTDIPLDRAVEIKAGVSYTLSMQLPDGSVEERALYSVSTDAAGRTIAHTEPFTQDAQPGAVWQITGEIVPQLFRIVGIKEVEPHIYEVQALQHEPSIYAAVDDGAAFEPLRISEFPDIVLPPDNLTVRESTYFENGLPRQALLLSWTAGQPFNSIAYYVTAVKPNGSLVTLPKTSSTSVEFLDAATGEWTFVVQAEGLNGRLSDAAQITYTVQGWEAQSGPTVTGLQVKGGGSVFTGRSCTLEWGVTWPADVTPYKVEFAFRVFDADTDAFLHQEIINAAQATYDYDENVNEGGPRRRFKVSVAARDAIGRESQPAVLVVSNPAPAMVVPTLTWTTESIGVWMTPPADPDLAGVLVWLSKTNGFNPLTTAPTADLPPTGFTLLPAEAETTYYVRVAFYDSFGKNPAELNLSPQVEIRTTNLLFDTQAPDIPTGLALSTALEVSATGVATARIDATWNAVTSDNLGIYEFELTEGDGITNPSWTRDRSDKGQPRFTWRNLKPGQLYTARVRSVNAQGIAPSGWSALVSITAAKNLNKPGAITNFSVTAAFETANLRWTNPADPDLAYVEVWIGALDDGSDRVLGTKVPAPLSFFTDTTLLTVQTRKYWVRPVNSSGTPGDFVGPGTATTAALQAAQLQQGIIDATKFANGIEPVGIVSTLPAVAGYTGPKTVLLTTDGKLYRLVNGAWTAAVAATDIAGTLTSEQIQSLAATKIAGTLSDSQLAGISAGKLIGQVVASQIANLDATQITGQVSDAQIAALSAAKVAGTLSDAQLAGISAGKLIGQVVDSQLAGLSATKITGTISDTQIAGLSAAKVTGQIGRTQIADNAIDTPQLNAGAVSTAKLAAWAVTASKLAVASLNLASNGGLQQGTSGWLGSAGGTGITPIVEGVRTDYAPAGMRVFSVHYDDSNKPTSGVSEIVYRNPDAAGIGQLIRITGGAPYEFSAYVSAHRCTAYVSIIWWDANGAYLSEVAGSLVTVNLGTGSPLTDWDRVGRSWVIATAPANAAFADIRVRWYNFGSQPYCMAGGLMFAQAIAGQTEPSPYSDAGVTMIEGGNVRTNSLAADRIVSKSITAAQILGGSITATELDVASVRAGIIAAQKITGSEIDALTITAANLAAGAVTTSKLAVASLNLAINGDMGNLNVAGNPAGWSIDSSQITGAVLLQNGVDYTYCLAGMRAMKIYGTGVPTNQGSFGQVWLNRVETDGTLYPFSCRAGTTYEVSAYLSTHRCTGYVGLVWYDANQAYIGETWGSQIVNWGGSIYSPMSDWEQFGRSKLIVVAPAGAVYCRPYVRYGITWYPGQAEPYCFISGVMLAVAVAGQTEVSPFSPAGLTTINGASIRTGSVAADKIIAKSITAGQIATGTITVNELNVDSVRAGLIAAKKITGSEIDALTITTGNLAAGSITGYKLAISTGNFAYNSEGNQSTRGWASSGTSWGAGVSIFVDNAWMPSGMTGIGAHPSDGGGPAGQWFDLVHQTVDPATGAVKNYPVQGGAWYEFSAYANAHRCDVQCYIGWCDSAGTVLAYTSGQVIPQGAHTGGTIRDFPRFTWIGQAPGNAVSCFVLYRAINFVLPDPFIFVTGTMYAGANQNQTECSPYVPPAVT</sequence>
<dbReference type="InterPro" id="IPR036116">
    <property type="entry name" value="FN3_sf"/>
</dbReference>
<feature type="compositionally biased region" description="Basic and acidic residues" evidence="1">
    <location>
        <begin position="1"/>
        <end position="18"/>
    </location>
</feature>
<dbReference type="Gene3D" id="2.60.120.260">
    <property type="entry name" value="Galactose-binding domain-like"/>
    <property type="match status" value="2"/>
</dbReference>
<dbReference type="InterPro" id="IPR055385">
    <property type="entry name" value="GpJ_HDII-ins2"/>
</dbReference>
<dbReference type="Pfam" id="PF13550">
    <property type="entry name" value="Phage-tail_3"/>
    <property type="match status" value="1"/>
</dbReference>
<dbReference type="Proteomes" id="UP000008207">
    <property type="component" value="Chromosome"/>
</dbReference>